<name>A0A8C4TAZ7_ERPCA</name>
<evidence type="ECO:0000256" key="4">
    <source>
        <dbReference type="ARBA" id="ARBA00022614"/>
    </source>
</evidence>
<feature type="transmembrane region" description="Helical" evidence="14">
    <location>
        <begin position="794"/>
        <end position="811"/>
    </location>
</feature>
<evidence type="ECO:0000256" key="1">
    <source>
        <dbReference type="ARBA" id="ARBA00004479"/>
    </source>
</evidence>
<keyword evidence="8" id="KW-0391">Immunity</keyword>
<dbReference type="GO" id="GO:0005886">
    <property type="term" value="C:plasma membrane"/>
    <property type="evidence" value="ECO:0007669"/>
    <property type="project" value="TreeGrafter"/>
</dbReference>
<dbReference type="GO" id="GO:0045087">
    <property type="term" value="P:innate immune response"/>
    <property type="evidence" value="ECO:0007669"/>
    <property type="project" value="UniProtKB-KW"/>
</dbReference>
<gene>
    <name evidence="16" type="primary">LOC114660449</name>
</gene>
<accession>A0A8C4TAZ7</accession>
<reference evidence="16" key="1">
    <citation type="submission" date="2021-06" db="EMBL/GenBank/DDBJ databases">
        <authorList>
            <consortium name="Wellcome Sanger Institute Data Sharing"/>
        </authorList>
    </citation>
    <scope>NUCLEOTIDE SEQUENCE [LARGE SCALE GENOMIC DNA]</scope>
</reference>
<keyword evidence="4" id="KW-0433">Leucine-rich repeat</keyword>
<keyword evidence="17" id="KW-1185">Reference proteome</keyword>
<evidence type="ECO:0000256" key="6">
    <source>
        <dbReference type="ARBA" id="ARBA00022729"/>
    </source>
</evidence>
<keyword evidence="10 14" id="KW-0472">Membrane</keyword>
<dbReference type="InterPro" id="IPR032675">
    <property type="entry name" value="LRR_dom_sf"/>
</dbReference>
<feature type="transmembrane region" description="Helical" evidence="14">
    <location>
        <begin position="766"/>
        <end position="788"/>
    </location>
</feature>
<dbReference type="GeneTree" id="ENSGT00940000163999"/>
<comment type="similarity">
    <text evidence="2">Belongs to the Toll-like receptor family.</text>
</comment>
<dbReference type="GO" id="GO:0002224">
    <property type="term" value="P:toll-like receptor signaling pathway"/>
    <property type="evidence" value="ECO:0007669"/>
    <property type="project" value="TreeGrafter"/>
</dbReference>
<dbReference type="PANTHER" id="PTHR24365">
    <property type="entry name" value="TOLL-LIKE RECEPTOR"/>
    <property type="match status" value="1"/>
</dbReference>
<dbReference type="FunFam" id="3.80.10.10:FF:000770">
    <property type="entry name" value="Uncharacterized protein"/>
    <property type="match status" value="1"/>
</dbReference>
<dbReference type="FunFam" id="3.40.50.10140:FF:000001">
    <property type="entry name" value="Toll-like receptor 2"/>
    <property type="match status" value="1"/>
</dbReference>
<feature type="transmembrane region" description="Helical" evidence="14">
    <location>
        <begin position="435"/>
        <end position="455"/>
    </location>
</feature>
<dbReference type="GO" id="GO:0038023">
    <property type="term" value="F:signaling receptor activity"/>
    <property type="evidence" value="ECO:0007669"/>
    <property type="project" value="TreeGrafter"/>
</dbReference>
<dbReference type="SUPFAM" id="SSF52058">
    <property type="entry name" value="L domain-like"/>
    <property type="match status" value="2"/>
</dbReference>
<evidence type="ECO:0000256" key="8">
    <source>
        <dbReference type="ARBA" id="ARBA00022859"/>
    </source>
</evidence>
<evidence type="ECO:0000256" key="11">
    <source>
        <dbReference type="ARBA" id="ARBA00023170"/>
    </source>
</evidence>
<dbReference type="Proteomes" id="UP000694620">
    <property type="component" value="Chromosome 11"/>
</dbReference>
<dbReference type="Ensembl" id="ENSECRT00000029569.1">
    <property type="protein sequence ID" value="ENSECRP00000028956.1"/>
    <property type="gene ID" value="ENSECRG00000019625.1"/>
</dbReference>
<proteinExistence type="inferred from homology"/>
<evidence type="ECO:0000313" key="17">
    <source>
        <dbReference type="Proteomes" id="UP000694620"/>
    </source>
</evidence>
<evidence type="ECO:0000256" key="14">
    <source>
        <dbReference type="SAM" id="Phobius"/>
    </source>
</evidence>
<dbReference type="InterPro" id="IPR000157">
    <property type="entry name" value="TIR_dom"/>
</dbReference>
<dbReference type="Gene3D" id="3.80.10.10">
    <property type="entry name" value="Ribonuclease Inhibitor"/>
    <property type="match status" value="4"/>
</dbReference>
<evidence type="ECO:0000256" key="3">
    <source>
        <dbReference type="ARBA" id="ARBA00022588"/>
    </source>
</evidence>
<keyword evidence="6" id="KW-0732">Signal</keyword>
<dbReference type="SMART" id="SM00365">
    <property type="entry name" value="LRR_SD22"/>
    <property type="match status" value="7"/>
</dbReference>
<dbReference type="AlphaFoldDB" id="A0A8C4TAZ7"/>
<evidence type="ECO:0000313" key="16">
    <source>
        <dbReference type="Ensembl" id="ENSECRP00000028956.1"/>
    </source>
</evidence>
<dbReference type="InterPro" id="IPR003591">
    <property type="entry name" value="Leu-rich_rpt_typical-subtyp"/>
</dbReference>
<sequence length="985" mass="114321">MPSLWTRIIHGTFSQFPHQFLKMERHILDKVCIMSSCLFLCLIMWTVPAEGYFIRNCTVHGSLNYTDRLKVLCYKMSFHQVPSDIPHNTKVLDISINYISQLKEGNFKNLTNLSILNISKNHIGFLEEGVFKDLMSLYEMNLAHNALREISGGMFKGLNNLTELNLGYNHIKSIEPSTFQILSNLRVVNLSFNALFDIEQIREVLKHFRLREIYVGGNNFSDFSTEKISNLSLNVQVLDLSYNPFRYLKITSDIFPNLIVLDLSYSGSKNGFQWEVKNTSFVSGVKRLFLNGTHVSYSQMQSILRSFSNILEELYLNKLQSQTMQDYLNVTCLVLPKLKVLSLQNNKFISLQKKQLEYCRQLEEIDLSKNKLQNMSKTLFQGLNRLGFLNISYNNLTAVPNATQNITSLQTFDLSYNMIKHLENYDFMNLTNLRYLNLAGNVITLITGSLFSNLFNLQVLKLGSNLILSIQGPLSPSLGKLEVLELRINKLSSIKNSTFLYLNSLKELNLIDNQISSLEEGSFLGLQRLKALLLGSNKLTRDTFRKTDVFTGVTGLNELQFFDNYLSYESTDKLSYPPFLSLKFLNRLTINSQGHNGLLNFPSNLLEGLTSLKELHAGNLNINELHPDTFSYTPMLSFLDLSKNVLSTIDSRVFRMVSSLTEFILSQSRLESLDFLIRANLTKLKVLRGKRNELNTINETLIRSLPLLKYLDLQQNPFTCDCDNAWFVNWSLSNPHTQVIYFNKFRCGYPPNLKDMTLESMRTDSCVVNINLICFISSTTLVTVTLVVSFIYHFLRWHLIYGYYLILAFLYDKKHRFQNKEKMICYEYDAFISYNTKDEPWVLRELVPHLEDTEGWKLCLHHRDFEPGKPIIDNIVESIYKSRKTICIISRNYLESEWCSREIQLASFRLFDEKKDILILLFLEDIPTSKLSPYYRMRKMVKKKTYLKWPENDKGTRVFWHKLNVALNAEEGYKKDPYINDLNEN</sequence>
<keyword evidence="3" id="KW-0399">Innate immunity</keyword>
<evidence type="ECO:0000256" key="5">
    <source>
        <dbReference type="ARBA" id="ARBA00022692"/>
    </source>
</evidence>
<dbReference type="SMART" id="SM00369">
    <property type="entry name" value="LRR_TYP"/>
    <property type="match status" value="17"/>
</dbReference>
<reference evidence="16" key="2">
    <citation type="submission" date="2025-08" db="UniProtKB">
        <authorList>
            <consortium name="Ensembl"/>
        </authorList>
    </citation>
    <scope>IDENTIFICATION</scope>
</reference>
<keyword evidence="12" id="KW-0325">Glycoprotein</keyword>
<dbReference type="Gene3D" id="3.40.50.10140">
    <property type="entry name" value="Toll/interleukin-1 receptor homology (TIR) domain"/>
    <property type="match status" value="1"/>
</dbReference>
<dbReference type="InterPro" id="IPR001611">
    <property type="entry name" value="Leu-rich_rpt"/>
</dbReference>
<keyword evidence="13" id="KW-0395">Inflammatory response</keyword>
<dbReference type="SUPFAM" id="SSF52200">
    <property type="entry name" value="Toll/Interleukin receptor TIR domain"/>
    <property type="match status" value="1"/>
</dbReference>
<keyword evidence="11" id="KW-0675">Receptor</keyword>
<evidence type="ECO:0000256" key="10">
    <source>
        <dbReference type="ARBA" id="ARBA00023136"/>
    </source>
</evidence>
<dbReference type="PANTHER" id="PTHR24365:SF522">
    <property type="entry name" value="LOW QUALITY PROTEIN: TOLL-LIKE RECEPTOR 13-RELATED"/>
    <property type="match status" value="1"/>
</dbReference>
<dbReference type="PROSITE" id="PS50104">
    <property type="entry name" value="TIR"/>
    <property type="match status" value="1"/>
</dbReference>
<evidence type="ECO:0000256" key="12">
    <source>
        <dbReference type="ARBA" id="ARBA00023180"/>
    </source>
</evidence>
<evidence type="ECO:0000256" key="2">
    <source>
        <dbReference type="ARBA" id="ARBA00009634"/>
    </source>
</evidence>
<evidence type="ECO:0000256" key="13">
    <source>
        <dbReference type="ARBA" id="ARBA00023198"/>
    </source>
</evidence>
<dbReference type="SMART" id="SM00255">
    <property type="entry name" value="TIR"/>
    <property type="match status" value="1"/>
</dbReference>
<protein>
    <submittedName>
        <fullName evidence="16">Toll-like receptor 22</fullName>
    </submittedName>
</protein>
<organism evidence="16 17">
    <name type="scientific">Erpetoichthys calabaricus</name>
    <name type="common">Rope fish</name>
    <name type="synonym">Calamoichthys calabaricus</name>
    <dbReference type="NCBI Taxonomy" id="27687"/>
    <lineage>
        <taxon>Eukaryota</taxon>
        <taxon>Metazoa</taxon>
        <taxon>Chordata</taxon>
        <taxon>Craniata</taxon>
        <taxon>Vertebrata</taxon>
        <taxon>Euteleostomi</taxon>
        <taxon>Actinopterygii</taxon>
        <taxon>Polypteriformes</taxon>
        <taxon>Polypteridae</taxon>
        <taxon>Erpetoichthys</taxon>
    </lineage>
</organism>
<keyword evidence="5 14" id="KW-0812">Transmembrane</keyword>
<evidence type="ECO:0000256" key="9">
    <source>
        <dbReference type="ARBA" id="ARBA00022989"/>
    </source>
</evidence>
<keyword evidence="9 14" id="KW-1133">Transmembrane helix</keyword>
<feature type="domain" description="TIR" evidence="15">
    <location>
        <begin position="826"/>
        <end position="967"/>
    </location>
</feature>
<dbReference type="Pfam" id="PF13855">
    <property type="entry name" value="LRR_8"/>
    <property type="match status" value="4"/>
</dbReference>
<dbReference type="PROSITE" id="PS51450">
    <property type="entry name" value="LRR"/>
    <property type="match status" value="5"/>
</dbReference>
<dbReference type="Pfam" id="PF01582">
    <property type="entry name" value="TIR"/>
    <property type="match status" value="1"/>
</dbReference>
<dbReference type="SMART" id="SM00082">
    <property type="entry name" value="LRRCT"/>
    <property type="match status" value="1"/>
</dbReference>
<dbReference type="GO" id="GO:0006954">
    <property type="term" value="P:inflammatory response"/>
    <property type="evidence" value="ECO:0007669"/>
    <property type="project" value="UniProtKB-KW"/>
</dbReference>
<reference evidence="16" key="3">
    <citation type="submission" date="2025-09" db="UniProtKB">
        <authorList>
            <consortium name="Ensembl"/>
        </authorList>
    </citation>
    <scope>IDENTIFICATION</scope>
</reference>
<keyword evidence="7" id="KW-0677">Repeat</keyword>
<dbReference type="InterPro" id="IPR035897">
    <property type="entry name" value="Toll_tir_struct_dom_sf"/>
</dbReference>
<dbReference type="InterPro" id="IPR000483">
    <property type="entry name" value="Cys-rich_flank_reg_C"/>
</dbReference>
<evidence type="ECO:0000259" key="15">
    <source>
        <dbReference type="PROSITE" id="PS50104"/>
    </source>
</evidence>
<comment type="subcellular location">
    <subcellularLocation>
        <location evidence="1">Membrane</location>
        <topology evidence="1">Single-pass type I membrane protein</topology>
    </subcellularLocation>
</comment>
<evidence type="ECO:0000256" key="7">
    <source>
        <dbReference type="ARBA" id="ARBA00022737"/>
    </source>
</evidence>